<name>A0A9P3GDQ2_9APHY</name>
<proteinExistence type="predicted"/>
<dbReference type="Proteomes" id="UP000703269">
    <property type="component" value="Unassembled WGS sequence"/>
</dbReference>
<organism evidence="2 3">
    <name type="scientific">Phanerochaete sordida</name>
    <dbReference type="NCBI Taxonomy" id="48140"/>
    <lineage>
        <taxon>Eukaryota</taxon>
        <taxon>Fungi</taxon>
        <taxon>Dikarya</taxon>
        <taxon>Basidiomycota</taxon>
        <taxon>Agaricomycotina</taxon>
        <taxon>Agaricomycetes</taxon>
        <taxon>Polyporales</taxon>
        <taxon>Phanerochaetaceae</taxon>
        <taxon>Phanerochaete</taxon>
    </lineage>
</organism>
<comment type="caution">
    <text evidence="2">The sequence shown here is derived from an EMBL/GenBank/DDBJ whole genome shotgun (WGS) entry which is preliminary data.</text>
</comment>
<sequence length="86" mass="9537">MKWRDRSFDPQFQKAGGMQHDGSCAMTTSAHYRSAAIERYDARSSTLSPRGASAIVDAVLCAQGLLPQDVWAMRLPTRSFLMADSR</sequence>
<keyword evidence="3" id="KW-1185">Reference proteome</keyword>
<accession>A0A9P3GDQ2</accession>
<gene>
    <name evidence="2" type="ORF">PsYK624_089950</name>
</gene>
<dbReference type="EMBL" id="BPQB01000028">
    <property type="protein sequence ID" value="GJE92837.1"/>
    <property type="molecule type" value="Genomic_DNA"/>
</dbReference>
<reference evidence="2 3" key="1">
    <citation type="submission" date="2021-08" db="EMBL/GenBank/DDBJ databases">
        <title>Draft Genome Sequence of Phanerochaete sordida strain YK-624.</title>
        <authorList>
            <person name="Mori T."/>
            <person name="Dohra H."/>
            <person name="Suzuki T."/>
            <person name="Kawagishi H."/>
            <person name="Hirai H."/>
        </authorList>
    </citation>
    <scope>NUCLEOTIDE SEQUENCE [LARGE SCALE GENOMIC DNA]</scope>
    <source>
        <strain evidence="2 3">YK-624</strain>
    </source>
</reference>
<feature type="region of interest" description="Disordered" evidence="1">
    <location>
        <begin position="1"/>
        <end position="23"/>
    </location>
</feature>
<dbReference type="AlphaFoldDB" id="A0A9P3GDQ2"/>
<evidence type="ECO:0000256" key="1">
    <source>
        <dbReference type="SAM" id="MobiDB-lite"/>
    </source>
</evidence>
<evidence type="ECO:0000313" key="3">
    <source>
        <dbReference type="Proteomes" id="UP000703269"/>
    </source>
</evidence>
<protein>
    <submittedName>
        <fullName evidence="2">Uncharacterized protein</fullName>
    </submittedName>
</protein>
<evidence type="ECO:0000313" key="2">
    <source>
        <dbReference type="EMBL" id="GJE92837.1"/>
    </source>
</evidence>